<organism evidence="1 2">
    <name type="scientific">Rhododendron griersonianum</name>
    <dbReference type="NCBI Taxonomy" id="479676"/>
    <lineage>
        <taxon>Eukaryota</taxon>
        <taxon>Viridiplantae</taxon>
        <taxon>Streptophyta</taxon>
        <taxon>Embryophyta</taxon>
        <taxon>Tracheophyta</taxon>
        <taxon>Spermatophyta</taxon>
        <taxon>Magnoliopsida</taxon>
        <taxon>eudicotyledons</taxon>
        <taxon>Gunneridae</taxon>
        <taxon>Pentapetalae</taxon>
        <taxon>asterids</taxon>
        <taxon>Ericales</taxon>
        <taxon>Ericaceae</taxon>
        <taxon>Ericoideae</taxon>
        <taxon>Rhodoreae</taxon>
        <taxon>Rhododendron</taxon>
    </lineage>
</organism>
<dbReference type="AlphaFoldDB" id="A0AAV6JSR7"/>
<gene>
    <name evidence="1" type="ORF">RHGRI_016136</name>
</gene>
<dbReference type="Proteomes" id="UP000823749">
    <property type="component" value="Chromosome 6"/>
</dbReference>
<reference evidence="1 2" key="1">
    <citation type="submission" date="2020-08" db="EMBL/GenBank/DDBJ databases">
        <title>Plant Genome Project.</title>
        <authorList>
            <person name="Zhang R.-G."/>
        </authorList>
    </citation>
    <scope>NUCLEOTIDE SEQUENCE [LARGE SCALE GENOMIC DNA]</scope>
    <source>
        <strain evidence="1">WSP0</strain>
        <tissue evidence="1">Leaf</tissue>
    </source>
</reference>
<keyword evidence="2" id="KW-1185">Reference proteome</keyword>
<evidence type="ECO:0000313" key="2">
    <source>
        <dbReference type="Proteomes" id="UP000823749"/>
    </source>
</evidence>
<evidence type="ECO:0000313" key="1">
    <source>
        <dbReference type="EMBL" id="KAG5543302.1"/>
    </source>
</evidence>
<accession>A0AAV6JSR7</accession>
<comment type="caution">
    <text evidence="1">The sequence shown here is derived from an EMBL/GenBank/DDBJ whole genome shotgun (WGS) entry which is preliminary data.</text>
</comment>
<proteinExistence type="predicted"/>
<name>A0AAV6JSR7_9ERIC</name>
<dbReference type="EMBL" id="JACTNZ010000006">
    <property type="protein sequence ID" value="KAG5543302.1"/>
    <property type="molecule type" value="Genomic_DNA"/>
</dbReference>
<protein>
    <submittedName>
        <fullName evidence="1">Uncharacterized protein</fullName>
    </submittedName>
</protein>
<sequence>MSSWFINWRNSWLSLGPVCLLLVTALLLRVCAFASTSQYLKFIVSYQFGLNPAELNGRLPHRGLMEDMLAVPGNTYGLNRSPDTGDCSTSPITILRDHLEVVSSPRGPLIFPSIHTLRSVQNVQNIGGGVRGG</sequence>